<comment type="similarity">
    <text evidence="2">Belongs to the HAD-like hydrolase superfamily. CbbY/CbbZ/Gph/YieH family.</text>
</comment>
<sequence length="210" mass="22645">MKAKALLFDMDGVIVNNDAFHHLAFQEFCRKKGFELSDSDYKTKVIGGTNEQIMQRLFPGITLTEASALGEEKEAIYRELFAPHCQPTAGLIDLLKEAQTLDIPCGLGTNGPFSNIDFVLDTCGIRPYFSAIVNAAMVVKGKPAPDVYLALAQALGASPADCIIFEDSNTGIQAANAAGIPVVALTTTHAQENLLPASHYMKDFTSFSLK</sequence>
<dbReference type="CDD" id="cd07505">
    <property type="entry name" value="HAD_BPGM-like"/>
    <property type="match status" value="1"/>
</dbReference>
<comment type="cofactor">
    <cofactor evidence="1">
        <name>Mg(2+)</name>
        <dbReference type="ChEBI" id="CHEBI:18420"/>
    </cofactor>
</comment>
<dbReference type="Gene3D" id="1.10.150.240">
    <property type="entry name" value="Putative phosphatase, domain 2"/>
    <property type="match status" value="1"/>
</dbReference>
<dbReference type="EMBL" id="JAUHJS010000004">
    <property type="protein sequence ID" value="MDN4165675.1"/>
    <property type="molecule type" value="Genomic_DNA"/>
</dbReference>
<dbReference type="InterPro" id="IPR023198">
    <property type="entry name" value="PGP-like_dom2"/>
</dbReference>
<dbReference type="NCBIfam" id="TIGR01509">
    <property type="entry name" value="HAD-SF-IA-v3"/>
    <property type="match status" value="1"/>
</dbReference>
<dbReference type="SFLD" id="SFLDG01135">
    <property type="entry name" value="C1.5.6:_HAD__Beta-PGM__Phospha"/>
    <property type="match status" value="1"/>
</dbReference>
<dbReference type="SFLD" id="SFLDG01129">
    <property type="entry name" value="C1.5:_HAD__Beta-PGM__Phosphata"/>
    <property type="match status" value="1"/>
</dbReference>
<evidence type="ECO:0000256" key="3">
    <source>
        <dbReference type="ARBA" id="ARBA00022723"/>
    </source>
</evidence>
<reference evidence="6" key="1">
    <citation type="submission" date="2023-06" db="EMBL/GenBank/DDBJ databases">
        <title>Cytophagales bacterium Strain LB-30, isolated from soil.</title>
        <authorList>
            <person name="Liu B."/>
        </authorList>
    </citation>
    <scope>NUCLEOTIDE SEQUENCE</scope>
    <source>
        <strain evidence="6">LB-30</strain>
    </source>
</reference>
<keyword evidence="4" id="KW-0460">Magnesium</keyword>
<dbReference type="RefSeq" id="WP_320004205.1">
    <property type="nucleotide sequence ID" value="NZ_JAUHJS010000004.1"/>
</dbReference>
<evidence type="ECO:0000256" key="2">
    <source>
        <dbReference type="ARBA" id="ARBA00006171"/>
    </source>
</evidence>
<keyword evidence="7" id="KW-1185">Reference proteome</keyword>
<dbReference type="PANTHER" id="PTHR46193">
    <property type="entry name" value="6-PHOSPHOGLUCONATE PHOSPHATASE"/>
    <property type="match status" value="1"/>
</dbReference>
<dbReference type="SUPFAM" id="SSF56784">
    <property type="entry name" value="HAD-like"/>
    <property type="match status" value="1"/>
</dbReference>
<organism evidence="6 7">
    <name type="scientific">Shiella aurantiaca</name>
    <dbReference type="NCBI Taxonomy" id="3058365"/>
    <lineage>
        <taxon>Bacteria</taxon>
        <taxon>Pseudomonadati</taxon>
        <taxon>Bacteroidota</taxon>
        <taxon>Cytophagia</taxon>
        <taxon>Cytophagales</taxon>
        <taxon>Shiellaceae</taxon>
        <taxon>Shiella</taxon>
    </lineage>
</organism>
<gene>
    <name evidence="6" type="ORF">QWY31_09185</name>
</gene>
<name>A0ABT8F5E8_9BACT</name>
<dbReference type="Proteomes" id="UP001168552">
    <property type="component" value="Unassembled WGS sequence"/>
</dbReference>
<dbReference type="InterPro" id="IPR051600">
    <property type="entry name" value="Beta-PGM-like"/>
</dbReference>
<dbReference type="InterPro" id="IPR006439">
    <property type="entry name" value="HAD-SF_hydro_IA"/>
</dbReference>
<dbReference type="InterPro" id="IPR023214">
    <property type="entry name" value="HAD_sf"/>
</dbReference>
<evidence type="ECO:0000256" key="5">
    <source>
        <dbReference type="ARBA" id="ARBA00023277"/>
    </source>
</evidence>
<keyword evidence="3" id="KW-0479">Metal-binding</keyword>
<proteinExistence type="inferred from homology"/>
<dbReference type="PANTHER" id="PTHR46193:SF18">
    <property type="entry name" value="HEXITOL PHOSPHATASE B"/>
    <property type="match status" value="1"/>
</dbReference>
<evidence type="ECO:0000313" key="6">
    <source>
        <dbReference type="EMBL" id="MDN4165675.1"/>
    </source>
</evidence>
<comment type="caution">
    <text evidence="6">The sequence shown here is derived from an EMBL/GenBank/DDBJ whole genome shotgun (WGS) entry which is preliminary data.</text>
</comment>
<dbReference type="InterPro" id="IPR041492">
    <property type="entry name" value="HAD_2"/>
</dbReference>
<evidence type="ECO:0000256" key="4">
    <source>
        <dbReference type="ARBA" id="ARBA00022842"/>
    </source>
</evidence>
<protein>
    <submittedName>
        <fullName evidence="6">HAD family phosphatase</fullName>
    </submittedName>
</protein>
<evidence type="ECO:0000256" key="1">
    <source>
        <dbReference type="ARBA" id="ARBA00001946"/>
    </source>
</evidence>
<dbReference type="Pfam" id="PF13419">
    <property type="entry name" value="HAD_2"/>
    <property type="match status" value="1"/>
</dbReference>
<dbReference type="Gene3D" id="3.40.50.1000">
    <property type="entry name" value="HAD superfamily/HAD-like"/>
    <property type="match status" value="1"/>
</dbReference>
<keyword evidence="5" id="KW-0119">Carbohydrate metabolism</keyword>
<dbReference type="InterPro" id="IPR036412">
    <property type="entry name" value="HAD-like_sf"/>
</dbReference>
<evidence type="ECO:0000313" key="7">
    <source>
        <dbReference type="Proteomes" id="UP001168552"/>
    </source>
</evidence>
<dbReference type="SFLD" id="SFLDS00003">
    <property type="entry name" value="Haloacid_Dehalogenase"/>
    <property type="match status" value="1"/>
</dbReference>
<accession>A0ABT8F5E8</accession>